<dbReference type="RefSeq" id="XP_056059600.1">
    <property type="nucleotide sequence ID" value="XM_056204222.1"/>
</dbReference>
<dbReference type="GeneID" id="80893506"/>
<evidence type="ECO:0000256" key="6">
    <source>
        <dbReference type="SAM" id="Phobius"/>
    </source>
</evidence>
<dbReference type="Gene3D" id="1.10.1200.120">
    <property type="entry name" value="Large-conductance mechanosensitive channel, MscL, domain 1"/>
    <property type="match status" value="1"/>
</dbReference>
<feature type="transmembrane region" description="Helical" evidence="6">
    <location>
        <begin position="284"/>
        <end position="308"/>
    </location>
</feature>
<dbReference type="GO" id="GO:0005886">
    <property type="term" value="C:plasma membrane"/>
    <property type="evidence" value="ECO:0007669"/>
    <property type="project" value="InterPro"/>
</dbReference>
<feature type="transmembrane region" description="Helical" evidence="6">
    <location>
        <begin position="204"/>
        <end position="231"/>
    </location>
</feature>
<dbReference type="AlphaFoldDB" id="A0A9W8QNN4"/>
<evidence type="ECO:0000256" key="3">
    <source>
        <dbReference type="ARBA" id="ARBA00022989"/>
    </source>
</evidence>
<dbReference type="SUPFAM" id="SSF81330">
    <property type="entry name" value="Gated mechanosensitive channel"/>
    <property type="match status" value="1"/>
</dbReference>
<evidence type="ECO:0000256" key="4">
    <source>
        <dbReference type="ARBA" id="ARBA00023136"/>
    </source>
</evidence>
<dbReference type="Pfam" id="PF01741">
    <property type="entry name" value="MscL"/>
    <property type="match status" value="1"/>
</dbReference>
<dbReference type="Pfam" id="PF06687">
    <property type="entry name" value="SUR7"/>
    <property type="match status" value="1"/>
</dbReference>
<dbReference type="EMBL" id="JAJHUN010000001">
    <property type="protein sequence ID" value="KAJ4164685.1"/>
    <property type="molecule type" value="Genomic_DNA"/>
</dbReference>
<evidence type="ECO:0000313" key="7">
    <source>
        <dbReference type="EMBL" id="KAJ4164685.1"/>
    </source>
</evidence>
<keyword evidence="4 6" id="KW-0472">Membrane</keyword>
<comment type="subcellular location">
    <subcellularLocation>
        <location evidence="1">Membrane</location>
        <topology evidence="1">Multi-pass membrane protein</topology>
    </subcellularLocation>
</comment>
<organism evidence="7 8">
    <name type="scientific">Akanthomyces muscarius</name>
    <name type="common">Entomopathogenic fungus</name>
    <name type="synonym">Lecanicillium muscarium</name>
    <dbReference type="NCBI Taxonomy" id="2231603"/>
    <lineage>
        <taxon>Eukaryota</taxon>
        <taxon>Fungi</taxon>
        <taxon>Dikarya</taxon>
        <taxon>Ascomycota</taxon>
        <taxon>Pezizomycotina</taxon>
        <taxon>Sordariomycetes</taxon>
        <taxon>Hypocreomycetidae</taxon>
        <taxon>Hypocreales</taxon>
        <taxon>Cordycipitaceae</taxon>
        <taxon>Akanthomyces</taxon>
    </lineage>
</organism>
<dbReference type="Proteomes" id="UP001144673">
    <property type="component" value="Chromosome 1"/>
</dbReference>
<feature type="compositionally biased region" description="Polar residues" evidence="5">
    <location>
        <begin position="325"/>
        <end position="337"/>
    </location>
</feature>
<evidence type="ECO:0000313" key="8">
    <source>
        <dbReference type="Proteomes" id="UP001144673"/>
    </source>
</evidence>
<evidence type="ECO:0000256" key="5">
    <source>
        <dbReference type="SAM" id="MobiDB-lite"/>
    </source>
</evidence>
<dbReference type="PANTHER" id="PTHR30266:SF2">
    <property type="entry name" value="LARGE-CONDUCTANCE MECHANOSENSITIVE CHANNEL"/>
    <property type="match status" value="1"/>
</dbReference>
<dbReference type="InterPro" id="IPR009571">
    <property type="entry name" value="SUR7/Rim9-like_fungi"/>
</dbReference>
<dbReference type="InterPro" id="IPR037673">
    <property type="entry name" value="MSC/AndL"/>
</dbReference>
<dbReference type="PANTHER" id="PTHR30266">
    <property type="entry name" value="MECHANOSENSITIVE CHANNEL MSCL"/>
    <property type="match status" value="1"/>
</dbReference>
<protein>
    <submittedName>
        <fullName evidence="7">Uncharacterized protein</fullName>
    </submittedName>
</protein>
<sequence>MQSTTLRLSAAVLLVVTFISFILAAITLFAGHDAGTLENYAVIKVNTSMAPKAVIELGINQLTGGAISRSTEHKAPRSSNWLDNLSSELRDFFDDIEKNITSAITHGVENFVDEAAAEAKSRFNVSDWYSLHVLSTCQGNYTPNATVSKPGRHTTSCNGDVRHRFNIAEILDQQFQIGTRNVSLGDLDWTDSIRNEINGINDSLYALVILLSIAFGLLGVALFSTAATIVWPARKSLVLATLLATTLAGSIILGASIAVTVQGSKSTRELNRRTDRIGIKTSRGGPFLAIIWTLMALTTIVTVGWQVLKIRFVAYSFDRFSHHFQGSSVRGDSTRPATPSDRPVQLARSKREITPAGSLIRQNSKRKTNVAMPSRDLEHVHSESSSLLHRGQERAQRFFHGFVDFAFQGNILEIAFGLIVAAAFTDLIKSFVSGILMPPISIILPLNKNIEEKFAVLRAGDRSNSTTTQYSTVQQALDDGAVVMAYGSFIYQLVSFTMVGLCLYGVAHIYTLVSHDPIIKFTIKCRYCRKRINEKALRCVNCSSWQDGREDTSS</sequence>
<feature type="transmembrane region" description="Helical" evidence="6">
    <location>
        <begin position="6"/>
        <end position="30"/>
    </location>
</feature>
<accession>A0A9W8QNN4</accession>
<feature type="region of interest" description="Disordered" evidence="5">
    <location>
        <begin position="325"/>
        <end position="346"/>
    </location>
</feature>
<feature type="transmembrane region" description="Helical" evidence="6">
    <location>
        <begin position="489"/>
        <end position="513"/>
    </location>
</feature>
<keyword evidence="2 6" id="KW-0812">Transmembrane</keyword>
<dbReference type="GO" id="GO:0008381">
    <property type="term" value="F:mechanosensitive monoatomic ion channel activity"/>
    <property type="evidence" value="ECO:0007669"/>
    <property type="project" value="TreeGrafter"/>
</dbReference>
<reference evidence="7" key="1">
    <citation type="journal article" date="2023" name="Access Microbiol">
        <title>De-novo genome assembly for Akanthomyces muscarius, a biocontrol agent of insect agricultural pests.</title>
        <authorList>
            <person name="Erdos Z."/>
            <person name="Studholme D.J."/>
            <person name="Raymond B."/>
            <person name="Sharma M."/>
        </authorList>
    </citation>
    <scope>NUCLEOTIDE SEQUENCE</scope>
    <source>
        <strain evidence="7">Ve6</strain>
    </source>
</reference>
<keyword evidence="3 6" id="KW-1133">Transmembrane helix</keyword>
<evidence type="ECO:0000256" key="1">
    <source>
        <dbReference type="ARBA" id="ARBA00004141"/>
    </source>
</evidence>
<proteinExistence type="predicted"/>
<gene>
    <name evidence="7" type="ORF">LMH87_006347</name>
</gene>
<name>A0A9W8QNN4_AKAMU</name>
<comment type="caution">
    <text evidence="7">The sequence shown here is derived from an EMBL/GenBank/DDBJ whole genome shotgun (WGS) entry which is preliminary data.</text>
</comment>
<dbReference type="KEGG" id="amus:LMH87_006347"/>
<dbReference type="InterPro" id="IPR036019">
    <property type="entry name" value="MscL_channel"/>
</dbReference>
<evidence type="ECO:0000256" key="2">
    <source>
        <dbReference type="ARBA" id="ARBA00022692"/>
    </source>
</evidence>
<keyword evidence="8" id="KW-1185">Reference proteome</keyword>
<feature type="transmembrane region" description="Helical" evidence="6">
    <location>
        <begin position="237"/>
        <end position="263"/>
    </location>
</feature>